<comment type="caution">
    <text evidence="1">The sequence shown here is derived from an EMBL/GenBank/DDBJ whole genome shotgun (WGS) entry which is preliminary data.</text>
</comment>
<accession>A0A3N4NPY3</accession>
<dbReference type="OrthoDB" id="849114at2"/>
<evidence type="ECO:0000313" key="2">
    <source>
        <dbReference type="Proteomes" id="UP000270856"/>
    </source>
</evidence>
<dbReference type="InterPro" id="IPR025634">
    <property type="entry name" value="DUF4292"/>
</dbReference>
<dbReference type="Gene3D" id="2.50.20.10">
    <property type="entry name" value="Lipoprotein localisation LolA/LolB/LppX"/>
    <property type="match status" value="1"/>
</dbReference>
<dbReference type="Pfam" id="PF14125">
    <property type="entry name" value="DUF4292"/>
    <property type="match status" value="1"/>
</dbReference>
<name>A0A3N4NPY3_9FLAO</name>
<organism evidence="1 2">
    <name type="scientific">Aureibaculum marinum</name>
    <dbReference type="NCBI Taxonomy" id="2487930"/>
    <lineage>
        <taxon>Bacteria</taxon>
        <taxon>Pseudomonadati</taxon>
        <taxon>Bacteroidota</taxon>
        <taxon>Flavobacteriia</taxon>
        <taxon>Flavobacteriales</taxon>
        <taxon>Flavobacteriaceae</taxon>
        <taxon>Aureibaculum</taxon>
    </lineage>
</organism>
<dbReference type="AlphaFoldDB" id="A0A3N4NPY3"/>
<dbReference type="EMBL" id="RPFJ01000011">
    <property type="protein sequence ID" value="RPD96578.1"/>
    <property type="molecule type" value="Genomic_DNA"/>
</dbReference>
<sequence length="277" mass="31810">MLKLQKIITKPLLYAKINHKMLKKIAIITLVIISFSACKTTKVINEDGNLGLSSKKVIKNHYINSFDKKSINAKLKIKYKGKSSLPSVTGSLRLQKDKAIWISLTKLGFPVGKVLITPERVSFYEKINRTYFDGDFTLLSNFLGTELNFQKVQDLLLGQSILDLKKEAFEITSTDQNYLLKPKVNNPLFDVLFLINPINFKLNSQQLKQKGENNTLVINYTDYETIDNEFFPRKIHITAKDLKNTSTIDVDYKSVEFDKAVSFPFEIPKNYEKIELE</sequence>
<protein>
    <submittedName>
        <fullName evidence="1">DUF4292 domain-containing protein</fullName>
    </submittedName>
</protein>
<dbReference type="Proteomes" id="UP000270856">
    <property type="component" value="Unassembled WGS sequence"/>
</dbReference>
<proteinExistence type="predicted"/>
<gene>
    <name evidence="1" type="ORF">EGM88_09435</name>
</gene>
<evidence type="ECO:0000313" key="1">
    <source>
        <dbReference type="EMBL" id="RPD96578.1"/>
    </source>
</evidence>
<reference evidence="1 2" key="1">
    <citation type="submission" date="2018-11" db="EMBL/GenBank/DDBJ databases">
        <title>Aureibaculum marinum gen. nov., sp. nov., a member of the family Flavobacteriaceae isolated from the Bohai Sea.</title>
        <authorList>
            <person name="Ji X."/>
        </authorList>
    </citation>
    <scope>NUCLEOTIDE SEQUENCE [LARGE SCALE GENOMIC DNA]</scope>
    <source>
        <strain evidence="1 2">BH-SD17</strain>
    </source>
</reference>
<keyword evidence="2" id="KW-1185">Reference proteome</keyword>